<organism evidence="2 3">
    <name type="scientific">Ameca splendens</name>
    <dbReference type="NCBI Taxonomy" id="208324"/>
    <lineage>
        <taxon>Eukaryota</taxon>
        <taxon>Metazoa</taxon>
        <taxon>Chordata</taxon>
        <taxon>Craniata</taxon>
        <taxon>Vertebrata</taxon>
        <taxon>Euteleostomi</taxon>
        <taxon>Actinopterygii</taxon>
        <taxon>Neopterygii</taxon>
        <taxon>Teleostei</taxon>
        <taxon>Neoteleostei</taxon>
        <taxon>Acanthomorphata</taxon>
        <taxon>Ovalentaria</taxon>
        <taxon>Atherinomorphae</taxon>
        <taxon>Cyprinodontiformes</taxon>
        <taxon>Goodeidae</taxon>
        <taxon>Ameca</taxon>
    </lineage>
</organism>
<name>A0ABV0ZHX7_9TELE</name>
<proteinExistence type="predicted"/>
<feature type="non-terminal residue" evidence="2">
    <location>
        <position position="264"/>
    </location>
</feature>
<protein>
    <submittedName>
        <fullName evidence="2">Uncharacterized protein</fullName>
    </submittedName>
</protein>
<evidence type="ECO:0000256" key="1">
    <source>
        <dbReference type="SAM" id="MobiDB-lite"/>
    </source>
</evidence>
<reference evidence="2 3" key="1">
    <citation type="submission" date="2021-06" db="EMBL/GenBank/DDBJ databases">
        <authorList>
            <person name="Palmer J.M."/>
        </authorList>
    </citation>
    <scope>NUCLEOTIDE SEQUENCE [LARGE SCALE GENOMIC DNA]</scope>
    <source>
        <strain evidence="2 3">AS_MEX2019</strain>
        <tissue evidence="2">Muscle</tissue>
    </source>
</reference>
<evidence type="ECO:0000313" key="3">
    <source>
        <dbReference type="Proteomes" id="UP001469553"/>
    </source>
</evidence>
<evidence type="ECO:0000313" key="2">
    <source>
        <dbReference type="EMBL" id="MEQ2304968.1"/>
    </source>
</evidence>
<feature type="region of interest" description="Disordered" evidence="1">
    <location>
        <begin position="198"/>
        <end position="242"/>
    </location>
</feature>
<dbReference type="EMBL" id="JAHRIP010060716">
    <property type="protein sequence ID" value="MEQ2304968.1"/>
    <property type="molecule type" value="Genomic_DNA"/>
</dbReference>
<sequence>MPPAKKIQEEEEADVIACVSCTRLSDICTSQPSSLTIFKTKALLRATEWGQAVVKNRNVGRIIDSARIAVRKLEAISYKPILFFGKKEKASNKWVADVITHLEPTATTRHFLEKMQRAYEFLLSKDTSVPVQPHTSTGQQFVPPKEQWADEQTETQICKQEENLPQEQPMMFTKEILSDKLEEPVFVLDLVPVSPPVLCSQSSQKQKRQRSPSPTASTSSPPPVSPTDQPHLQLLHENKRKGCQKCSRQQVFQFEAITGRRTNA</sequence>
<accession>A0ABV0ZHX7</accession>
<dbReference type="Proteomes" id="UP001469553">
    <property type="component" value="Unassembled WGS sequence"/>
</dbReference>
<gene>
    <name evidence="2" type="ORF">AMECASPLE_032701</name>
</gene>
<keyword evidence="3" id="KW-1185">Reference proteome</keyword>
<comment type="caution">
    <text evidence="2">The sequence shown here is derived from an EMBL/GenBank/DDBJ whole genome shotgun (WGS) entry which is preliminary data.</text>
</comment>
<feature type="region of interest" description="Disordered" evidence="1">
    <location>
        <begin position="132"/>
        <end position="154"/>
    </location>
</feature>